<dbReference type="Gene3D" id="3.30.530.20">
    <property type="match status" value="1"/>
</dbReference>
<evidence type="ECO:0000313" key="4">
    <source>
        <dbReference type="Proteomes" id="UP000474967"/>
    </source>
</evidence>
<dbReference type="EMBL" id="JAAGWY010000002">
    <property type="protein sequence ID" value="NEN06057.1"/>
    <property type="molecule type" value="Genomic_DNA"/>
</dbReference>
<sequence>MTDSRPSEVADTDVYITRAFNAPRELVFRFFTEPEHLASWFGPAGISVPLDSVVVEPRVGGRWELVMVDNAGHGPFPMRGTIVEFVEPELIVIEVSAESGPVDLDAVTLRIEFHDHGDRTRITLHQGPFSPEMRHATETGWLESFDKIDNILAARAATETGETR</sequence>
<reference evidence="3 4" key="1">
    <citation type="journal article" date="2014" name="J. Microbiol.">
        <title>Diaminobutyricibacter tongyongensis gen. nov., sp. nov. and Homoserinibacter gongjuensis gen. nov., sp. nov. belong to the family Microbacteriaceae.</title>
        <authorList>
            <person name="Kim S.J."/>
            <person name="Ahn J.H."/>
            <person name="Weon H.Y."/>
            <person name="Hamada M."/>
            <person name="Suzuki K."/>
            <person name="Kwon S.W."/>
        </authorList>
    </citation>
    <scope>NUCLEOTIDE SEQUENCE [LARGE SCALE GENOMIC DNA]</scope>
    <source>
        <strain evidence="3 4">NBRC 108724</strain>
    </source>
</reference>
<protein>
    <submittedName>
        <fullName evidence="3">SRPBCC domain-containing protein</fullName>
    </submittedName>
</protein>
<evidence type="ECO:0000313" key="3">
    <source>
        <dbReference type="EMBL" id="NEN06057.1"/>
    </source>
</evidence>
<dbReference type="Proteomes" id="UP000474967">
    <property type="component" value="Unassembled WGS sequence"/>
</dbReference>
<evidence type="ECO:0000259" key="2">
    <source>
        <dbReference type="Pfam" id="PF08327"/>
    </source>
</evidence>
<dbReference type="SUPFAM" id="SSF55961">
    <property type="entry name" value="Bet v1-like"/>
    <property type="match status" value="1"/>
</dbReference>
<feature type="domain" description="Activator of Hsp90 ATPase homologue 1/2-like C-terminal" evidence="2">
    <location>
        <begin position="21"/>
        <end position="152"/>
    </location>
</feature>
<comment type="similarity">
    <text evidence="1">Belongs to the AHA1 family.</text>
</comment>
<evidence type="ECO:0000256" key="1">
    <source>
        <dbReference type="ARBA" id="ARBA00006817"/>
    </source>
</evidence>
<organism evidence="3 4">
    <name type="scientific">Leifsonia tongyongensis</name>
    <dbReference type="NCBI Taxonomy" id="1268043"/>
    <lineage>
        <taxon>Bacteria</taxon>
        <taxon>Bacillati</taxon>
        <taxon>Actinomycetota</taxon>
        <taxon>Actinomycetes</taxon>
        <taxon>Micrococcales</taxon>
        <taxon>Microbacteriaceae</taxon>
        <taxon>Leifsonia</taxon>
    </lineage>
</organism>
<dbReference type="RefSeq" id="WP_163289511.1">
    <property type="nucleotide sequence ID" value="NZ_JAAGWY010000002.1"/>
</dbReference>
<dbReference type="InterPro" id="IPR023393">
    <property type="entry name" value="START-like_dom_sf"/>
</dbReference>
<accession>A0A6L9XXW7</accession>
<dbReference type="Pfam" id="PF08327">
    <property type="entry name" value="AHSA1"/>
    <property type="match status" value="1"/>
</dbReference>
<dbReference type="CDD" id="cd07814">
    <property type="entry name" value="SRPBCC_CalC_Aha1-like"/>
    <property type="match status" value="1"/>
</dbReference>
<gene>
    <name evidence="3" type="ORF">G3T36_09230</name>
</gene>
<comment type="caution">
    <text evidence="3">The sequence shown here is derived from an EMBL/GenBank/DDBJ whole genome shotgun (WGS) entry which is preliminary data.</text>
</comment>
<dbReference type="InterPro" id="IPR013538">
    <property type="entry name" value="ASHA1/2-like_C"/>
</dbReference>
<name>A0A6L9XXW7_9MICO</name>
<keyword evidence="4" id="KW-1185">Reference proteome</keyword>
<proteinExistence type="inferred from homology"/>
<dbReference type="AlphaFoldDB" id="A0A6L9XXW7"/>